<evidence type="ECO:0000256" key="1">
    <source>
        <dbReference type="SAM" id="Phobius"/>
    </source>
</evidence>
<evidence type="ECO:0008006" key="4">
    <source>
        <dbReference type="Google" id="ProtNLM"/>
    </source>
</evidence>
<evidence type="ECO:0000313" key="2">
    <source>
        <dbReference type="EMBL" id="KAB3523495.1"/>
    </source>
</evidence>
<comment type="caution">
    <text evidence="2">The sequence shown here is derived from an EMBL/GenBank/DDBJ whole genome shotgun (WGS) entry which is preliminary data.</text>
</comment>
<reference evidence="2 3" key="1">
    <citation type="submission" date="2019-10" db="EMBL/GenBank/DDBJ databases">
        <title>Corynebacterium sp novel species isolated from the respiratory tract of Marmot.</title>
        <authorList>
            <person name="Zhang G."/>
        </authorList>
    </citation>
    <scope>NUCLEOTIDE SEQUENCE [LARGE SCALE GENOMIC DNA]</scope>
    <source>
        <strain evidence="2 3">336</strain>
    </source>
</reference>
<name>A0ABQ6VGF4_9CORY</name>
<dbReference type="Proteomes" id="UP000436181">
    <property type="component" value="Unassembled WGS sequence"/>
</dbReference>
<dbReference type="RefSeq" id="WP_151844161.1">
    <property type="nucleotide sequence ID" value="NZ_WBZJ01000001.1"/>
</dbReference>
<sequence>MSLDATSFGSLGTVDLPAIANVLRTGDVYVSSDLFGPDAEASVTTLSDNIQASIDSTLADPAMKEALGVVKVVVVSRSEQNGQFARDIGQALLDNTDADTVVVDTQAGRHNDTVSTSISRARIEKNLPKLSGEQSAESIESYLHAIAEPESTLAVNSLTLTAVIVTVLISTWAALITFPHVKKRSEISRHRR</sequence>
<feature type="transmembrane region" description="Helical" evidence="1">
    <location>
        <begin position="158"/>
        <end position="181"/>
    </location>
</feature>
<dbReference type="Pfam" id="PF20381">
    <property type="entry name" value="Rv1476"/>
    <property type="match status" value="1"/>
</dbReference>
<gene>
    <name evidence="2" type="ORF">F8377_05110</name>
</gene>
<organism evidence="2 3">
    <name type="scientific">Corynebacterium zhongnanshanii</name>
    <dbReference type="NCBI Taxonomy" id="2768834"/>
    <lineage>
        <taxon>Bacteria</taxon>
        <taxon>Bacillati</taxon>
        <taxon>Actinomycetota</taxon>
        <taxon>Actinomycetes</taxon>
        <taxon>Mycobacteriales</taxon>
        <taxon>Corynebacteriaceae</taxon>
        <taxon>Corynebacterium</taxon>
    </lineage>
</organism>
<accession>A0ABQ6VGF4</accession>
<keyword evidence="1" id="KW-1133">Transmembrane helix</keyword>
<dbReference type="EMBL" id="WBZJ01000001">
    <property type="protein sequence ID" value="KAB3523495.1"/>
    <property type="molecule type" value="Genomic_DNA"/>
</dbReference>
<dbReference type="InterPro" id="IPR046498">
    <property type="entry name" value="Rv1476-like"/>
</dbReference>
<proteinExistence type="predicted"/>
<keyword evidence="1" id="KW-0812">Transmembrane</keyword>
<keyword evidence="3" id="KW-1185">Reference proteome</keyword>
<protein>
    <recommendedName>
        <fullName evidence="4">Membrane transport protein MMPL domain-containing protein</fullName>
    </recommendedName>
</protein>
<keyword evidence="1" id="KW-0472">Membrane</keyword>
<evidence type="ECO:0000313" key="3">
    <source>
        <dbReference type="Proteomes" id="UP000436181"/>
    </source>
</evidence>